<gene>
    <name evidence="2" type="ORF">INT43_009010</name>
</gene>
<sequence length="299" mass="33317">MRAHGPPASLKSESTSYRPETSSSSSPSTPKYFYPTSPTSTLISSTANISRPRHTNTRYERHHSVSSNTSNSVITATTATSEPSAWQIQLTESILSRISTPSISTPSIERKSKTLGSSWERRYSDPLDKRYSTPLSMEPIPQLPPPAVARASISRARSTVPKVARAPAISISFDHLESERSFAKWLQKNNYSNLSRSIKYKPSNTSLSTAGHFDTYVDQHFSKISDSVKCIDKMRYSYQESVNQDSMCTVRFTIRYQNRHGEKMAKAKQINDLWVLAGCVNSHRYGGHRMAVRADGGGT</sequence>
<feature type="compositionally biased region" description="Low complexity" evidence="1">
    <location>
        <begin position="12"/>
        <end position="46"/>
    </location>
</feature>
<name>A0A8H7PW64_MORIS</name>
<protein>
    <submittedName>
        <fullName evidence="2">Uncharacterized protein</fullName>
    </submittedName>
</protein>
<accession>A0A8H7PW64</accession>
<proteinExistence type="predicted"/>
<dbReference type="EMBL" id="JAEPQZ010000005">
    <property type="protein sequence ID" value="KAG2181427.1"/>
    <property type="molecule type" value="Genomic_DNA"/>
</dbReference>
<comment type="caution">
    <text evidence="2">The sequence shown here is derived from an EMBL/GenBank/DDBJ whole genome shotgun (WGS) entry which is preliminary data.</text>
</comment>
<evidence type="ECO:0000256" key="1">
    <source>
        <dbReference type="SAM" id="MobiDB-lite"/>
    </source>
</evidence>
<feature type="region of interest" description="Disordered" evidence="1">
    <location>
        <begin position="1"/>
        <end position="72"/>
    </location>
</feature>
<dbReference type="Proteomes" id="UP000654370">
    <property type="component" value="Unassembled WGS sequence"/>
</dbReference>
<evidence type="ECO:0000313" key="2">
    <source>
        <dbReference type="EMBL" id="KAG2181427.1"/>
    </source>
</evidence>
<dbReference type="AlphaFoldDB" id="A0A8H7PW64"/>
<reference evidence="2" key="1">
    <citation type="submission" date="2020-12" db="EMBL/GenBank/DDBJ databases">
        <title>Metabolic potential, ecology and presence of endohyphal bacteria is reflected in genomic diversity of Mucoromycotina.</title>
        <authorList>
            <person name="Muszewska A."/>
            <person name="Okrasinska A."/>
            <person name="Steczkiewicz K."/>
            <person name="Drgas O."/>
            <person name="Orlowska M."/>
            <person name="Perlinska-Lenart U."/>
            <person name="Aleksandrzak-Piekarczyk T."/>
            <person name="Szatraj K."/>
            <person name="Zielenkiewicz U."/>
            <person name="Pilsyk S."/>
            <person name="Malc E."/>
            <person name="Mieczkowski P."/>
            <person name="Kruszewska J.S."/>
            <person name="Biernat P."/>
            <person name="Pawlowska J."/>
        </authorList>
    </citation>
    <scope>NUCLEOTIDE SEQUENCE</scope>
    <source>
        <strain evidence="2">WA0000067209</strain>
    </source>
</reference>
<organism evidence="2 3">
    <name type="scientific">Mortierella isabellina</name>
    <name type="common">Filamentous fungus</name>
    <name type="synonym">Umbelopsis isabellina</name>
    <dbReference type="NCBI Taxonomy" id="91625"/>
    <lineage>
        <taxon>Eukaryota</taxon>
        <taxon>Fungi</taxon>
        <taxon>Fungi incertae sedis</taxon>
        <taxon>Mucoromycota</taxon>
        <taxon>Mucoromycotina</taxon>
        <taxon>Umbelopsidomycetes</taxon>
        <taxon>Umbelopsidales</taxon>
        <taxon>Umbelopsidaceae</taxon>
        <taxon>Umbelopsis</taxon>
    </lineage>
</organism>
<evidence type="ECO:0000313" key="3">
    <source>
        <dbReference type="Proteomes" id="UP000654370"/>
    </source>
</evidence>
<keyword evidence="3" id="KW-1185">Reference proteome</keyword>
<dbReference type="OrthoDB" id="2140426at2759"/>